<dbReference type="GO" id="GO:0004252">
    <property type="term" value="F:serine-type endopeptidase activity"/>
    <property type="evidence" value="ECO:0007669"/>
    <property type="project" value="UniProtKB-UniRule"/>
</dbReference>
<evidence type="ECO:0000313" key="10">
    <source>
        <dbReference type="Proteomes" id="UP000295447"/>
    </source>
</evidence>
<dbReference type="InterPro" id="IPR036852">
    <property type="entry name" value="Peptidase_S8/S53_dom_sf"/>
</dbReference>
<dbReference type="Pfam" id="PF00082">
    <property type="entry name" value="Peptidase_S8"/>
    <property type="match status" value="1"/>
</dbReference>
<dbReference type="PANTHER" id="PTHR43806">
    <property type="entry name" value="PEPTIDASE S8"/>
    <property type="match status" value="1"/>
</dbReference>
<dbReference type="InterPro" id="IPR050131">
    <property type="entry name" value="Peptidase_S8_subtilisin-like"/>
</dbReference>
<organism evidence="9 10">
    <name type="scientific">Kribbella kalugense</name>
    <dbReference type="NCBI Taxonomy" id="2512221"/>
    <lineage>
        <taxon>Bacteria</taxon>
        <taxon>Bacillati</taxon>
        <taxon>Actinomycetota</taxon>
        <taxon>Actinomycetes</taxon>
        <taxon>Propionibacteriales</taxon>
        <taxon>Kribbellaceae</taxon>
        <taxon>Kribbella</taxon>
    </lineage>
</organism>
<feature type="active site" description="Charge relay system" evidence="6">
    <location>
        <position position="381"/>
    </location>
</feature>
<evidence type="ECO:0000256" key="3">
    <source>
        <dbReference type="ARBA" id="ARBA00022729"/>
    </source>
</evidence>
<dbReference type="EMBL" id="SODF01000002">
    <property type="protein sequence ID" value="TDW18859.1"/>
    <property type="molecule type" value="Genomic_DNA"/>
</dbReference>
<dbReference type="InterPro" id="IPR014755">
    <property type="entry name" value="Cu-Rt/internalin_Ig-like"/>
</dbReference>
<keyword evidence="3" id="KW-0732">Signal</keyword>
<feature type="active site" description="Charge relay system" evidence="6">
    <location>
        <position position="185"/>
    </location>
</feature>
<feature type="active site" description="Charge relay system" evidence="6">
    <location>
        <position position="218"/>
    </location>
</feature>
<dbReference type="GO" id="GO:0006508">
    <property type="term" value="P:proteolysis"/>
    <property type="evidence" value="ECO:0007669"/>
    <property type="project" value="UniProtKB-KW"/>
</dbReference>
<sequence length="980" mass="101221">MSDLGQGPYVVQSARLRFMGVVVSRTARWLRLAVPAALVAGSVVVVTGSSGTASVSAEPRLVQAKFSPGASGPAYDAKSVIVQFKAKATTSARKAAVAKVKGTPDVSVTADVVKVTGDVPATELLKKFKADPSVELASLNYIRKKSATPNDELYTNYQKYLSTVRVDKAWDLSKSAGTQYIGVLDTGVDAGHPDLAGHLLPGYNTFNTALAPNDGDGHGTAVTGIIAAGTANGIGVSGVAWNAKVRPVKVLDDTGSGEDSNLINGINWAVKNGVRVINMSLGGEGDDPVLHTAIQNAVAKGVVLVAAAGNTGGDSSNHFPGAYPEVLSVGATNSAGVLTSFSSYGDTVDIAAPGYDITSTAPRAGTPAGYEPYFLGMAGTSFSSPIVAGVAALVRNKWPSFTPAQVMARLKATARDAGPRGTDPYYGAGILDAYYALGGARTTDFAMGAADKNDQPSRAGELIAGVAVSSTISVEGDVDWYKVPAGAGSHQVRVDVTGAMFDSGTYAQNFGPVVSVYDSALKPLAFVQKPVPPVDSDGYEIPQALTASTYATLPAETAYISVRNANGSRDSRAYSLKVTNADGNVGTAPIPTYPVLDALPADLSTIQSTEIQPVVTFAPEVTADSVISGLKLLNGWTGAVVPAGVTYDPSSHQAILTPKASLLEATPYKLSATGVVETSGAAVAPFSTVFSTPDLVPQKLATFTGSGAYLAASLAWEIPPTTDLDRVVVRRNVGSKAPTSSTGTLVYSGTGTSVKNTGLAQGTTYTYAGWVVDRGGHYSPIAIKQLFGMKSGIAVTSTLINYGGAITIKGSTLRIDNKVYAGLPVNVYVRPKNSTKFALLAALKTSSTGTLSVTHKPLVSSVYMLTFPGNADLMGTRTADITVQVRPTISATLAPTAIKLGKTTAFSGYVAPAHAGQAVYLQQYGSKVWKSIASVKLISSGKYAFGIKPAIRGQIAYRVYFAGDADHAPAYSINKIVTVS</sequence>
<dbReference type="SUPFAM" id="SSF52743">
    <property type="entry name" value="Subtilisin-like"/>
    <property type="match status" value="1"/>
</dbReference>
<reference evidence="9 10" key="1">
    <citation type="submission" date="2019-03" db="EMBL/GenBank/DDBJ databases">
        <title>Genomic Encyclopedia of Type Strains, Phase III (KMG-III): the genomes of soil and plant-associated and newly described type strains.</title>
        <authorList>
            <person name="Whitman W."/>
        </authorList>
    </citation>
    <scope>NUCLEOTIDE SEQUENCE [LARGE SCALE GENOMIC DNA]</scope>
    <source>
        <strain evidence="9 10">VKM Ac-2570</strain>
    </source>
</reference>
<dbReference type="PROSITE" id="PS51892">
    <property type="entry name" value="SUBTILASE"/>
    <property type="match status" value="1"/>
</dbReference>
<evidence type="ECO:0000256" key="5">
    <source>
        <dbReference type="ARBA" id="ARBA00022825"/>
    </source>
</evidence>
<keyword evidence="4 6" id="KW-0378">Hydrolase</keyword>
<dbReference type="PROSITE" id="PS00138">
    <property type="entry name" value="SUBTILASE_SER"/>
    <property type="match status" value="1"/>
</dbReference>
<proteinExistence type="inferred from homology"/>
<keyword evidence="2 6" id="KW-0645">Protease</keyword>
<dbReference type="InterPro" id="IPR023828">
    <property type="entry name" value="Peptidase_S8_Ser-AS"/>
</dbReference>
<feature type="domain" description="Peptidase S8/S53" evidence="8">
    <location>
        <begin position="180"/>
        <end position="429"/>
    </location>
</feature>
<evidence type="ECO:0000259" key="8">
    <source>
        <dbReference type="Pfam" id="PF00082"/>
    </source>
</evidence>
<comment type="caution">
    <text evidence="9">The sequence shown here is derived from an EMBL/GenBank/DDBJ whole genome shotgun (WGS) entry which is preliminary data.</text>
</comment>
<dbReference type="Gene3D" id="2.60.120.380">
    <property type="match status" value="1"/>
</dbReference>
<keyword evidence="5 6" id="KW-0720">Serine protease</keyword>
<dbReference type="PROSITE" id="PS00136">
    <property type="entry name" value="SUBTILASE_ASP"/>
    <property type="match status" value="1"/>
</dbReference>
<protein>
    <submittedName>
        <fullName evidence="9">Subtilisin family serine protease</fullName>
    </submittedName>
</protein>
<dbReference type="InterPro" id="IPR015500">
    <property type="entry name" value="Peptidase_S8_subtilisin-rel"/>
</dbReference>
<accession>A0A4R7ZM03</accession>
<dbReference type="InterPro" id="IPR023827">
    <property type="entry name" value="Peptidase_S8_Asp-AS"/>
</dbReference>
<evidence type="ECO:0000313" key="9">
    <source>
        <dbReference type="EMBL" id="TDW18859.1"/>
    </source>
</evidence>
<dbReference type="PROSITE" id="PS00137">
    <property type="entry name" value="SUBTILASE_HIS"/>
    <property type="match status" value="1"/>
</dbReference>
<evidence type="ECO:0000256" key="1">
    <source>
        <dbReference type="ARBA" id="ARBA00011073"/>
    </source>
</evidence>
<dbReference type="AlphaFoldDB" id="A0A4R7ZM03"/>
<dbReference type="Proteomes" id="UP000295447">
    <property type="component" value="Unassembled WGS sequence"/>
</dbReference>
<gene>
    <name evidence="9" type="ORF">EV650_5460</name>
</gene>
<dbReference type="Gene3D" id="3.40.50.200">
    <property type="entry name" value="Peptidase S8/S53 domain"/>
    <property type="match status" value="1"/>
</dbReference>
<comment type="similarity">
    <text evidence="1 6 7">Belongs to the peptidase S8 family.</text>
</comment>
<dbReference type="InterPro" id="IPR022398">
    <property type="entry name" value="Peptidase_S8_His-AS"/>
</dbReference>
<dbReference type="PANTHER" id="PTHR43806:SF11">
    <property type="entry name" value="CEREVISIN-RELATED"/>
    <property type="match status" value="1"/>
</dbReference>
<keyword evidence="10" id="KW-1185">Reference proteome</keyword>
<dbReference type="InterPro" id="IPR000209">
    <property type="entry name" value="Peptidase_S8/S53_dom"/>
</dbReference>
<name>A0A4R7ZM03_9ACTN</name>
<evidence type="ECO:0000256" key="4">
    <source>
        <dbReference type="ARBA" id="ARBA00022801"/>
    </source>
</evidence>
<dbReference type="PRINTS" id="PR00723">
    <property type="entry name" value="SUBTILISIN"/>
</dbReference>
<evidence type="ECO:0000256" key="6">
    <source>
        <dbReference type="PROSITE-ProRule" id="PRU01240"/>
    </source>
</evidence>
<dbReference type="Gene3D" id="2.60.40.1220">
    <property type="match status" value="1"/>
</dbReference>
<evidence type="ECO:0000256" key="7">
    <source>
        <dbReference type="RuleBase" id="RU003355"/>
    </source>
</evidence>
<evidence type="ECO:0000256" key="2">
    <source>
        <dbReference type="ARBA" id="ARBA00022670"/>
    </source>
</evidence>